<accession>A0ABW1YBV3</accession>
<sequence length="89" mass="9880">MQARREQRPSLEIALQQGRSPSGPHAFARLHAMWEVPSQSLTAPSQVQGGADTPAFCAEDDTELRRELDRWAAPLEAQAEAAYRARYSS</sequence>
<gene>
    <name evidence="2" type="ORF">ACFP81_05300</name>
</gene>
<feature type="region of interest" description="Disordered" evidence="1">
    <location>
        <begin position="1"/>
        <end position="23"/>
    </location>
</feature>
<organism evidence="2 3">
    <name type="scientific">Deinococcus lacus</name>
    <dbReference type="NCBI Taxonomy" id="392561"/>
    <lineage>
        <taxon>Bacteria</taxon>
        <taxon>Thermotogati</taxon>
        <taxon>Deinococcota</taxon>
        <taxon>Deinococci</taxon>
        <taxon>Deinococcales</taxon>
        <taxon>Deinococcaceae</taxon>
        <taxon>Deinococcus</taxon>
    </lineage>
</organism>
<dbReference type="EMBL" id="JBHSWD010000001">
    <property type="protein sequence ID" value="MFC6591483.1"/>
    <property type="molecule type" value="Genomic_DNA"/>
</dbReference>
<proteinExistence type="predicted"/>
<keyword evidence="3" id="KW-1185">Reference proteome</keyword>
<protein>
    <submittedName>
        <fullName evidence="2">Uncharacterized protein</fullName>
    </submittedName>
</protein>
<comment type="caution">
    <text evidence="2">The sequence shown here is derived from an EMBL/GenBank/DDBJ whole genome shotgun (WGS) entry which is preliminary data.</text>
</comment>
<dbReference type="RefSeq" id="WP_380082487.1">
    <property type="nucleotide sequence ID" value="NZ_JBHSWD010000001.1"/>
</dbReference>
<name>A0ABW1YBV3_9DEIO</name>
<reference evidence="3" key="1">
    <citation type="journal article" date="2019" name="Int. J. Syst. Evol. Microbiol.">
        <title>The Global Catalogue of Microorganisms (GCM) 10K type strain sequencing project: providing services to taxonomists for standard genome sequencing and annotation.</title>
        <authorList>
            <consortium name="The Broad Institute Genomics Platform"/>
            <consortium name="The Broad Institute Genome Sequencing Center for Infectious Disease"/>
            <person name="Wu L."/>
            <person name="Ma J."/>
        </authorList>
    </citation>
    <scope>NUCLEOTIDE SEQUENCE [LARGE SCALE GENOMIC DNA]</scope>
    <source>
        <strain evidence="3">CGMCC 1.15772</strain>
    </source>
</reference>
<evidence type="ECO:0000256" key="1">
    <source>
        <dbReference type="SAM" id="MobiDB-lite"/>
    </source>
</evidence>
<dbReference type="Proteomes" id="UP001596297">
    <property type="component" value="Unassembled WGS sequence"/>
</dbReference>
<evidence type="ECO:0000313" key="2">
    <source>
        <dbReference type="EMBL" id="MFC6591483.1"/>
    </source>
</evidence>
<evidence type="ECO:0000313" key="3">
    <source>
        <dbReference type="Proteomes" id="UP001596297"/>
    </source>
</evidence>